<dbReference type="InterPro" id="IPR013974">
    <property type="entry name" value="SAF"/>
</dbReference>
<protein>
    <submittedName>
        <fullName evidence="3">Pilus assembly protein CpaB</fullName>
    </submittedName>
</protein>
<feature type="region of interest" description="Disordered" evidence="1">
    <location>
        <begin position="184"/>
        <end position="205"/>
    </location>
</feature>
<dbReference type="RefSeq" id="WP_114802228.1">
    <property type="nucleotide sequence ID" value="NZ_QQAV01000002.1"/>
</dbReference>
<dbReference type="InterPro" id="IPR031571">
    <property type="entry name" value="RcpC_dom"/>
</dbReference>
<gene>
    <name evidence="3" type="ORF">DFR41_10219</name>
</gene>
<reference evidence="3 4" key="1">
    <citation type="submission" date="2018-07" db="EMBL/GenBank/DDBJ databases">
        <title>Genomic Encyclopedia of Type Strains, Phase IV (KMG-IV): sequencing the most valuable type-strain genomes for metagenomic binning, comparative biology and taxonomic classification.</title>
        <authorList>
            <person name="Goeker M."/>
        </authorList>
    </citation>
    <scope>NUCLEOTIDE SEQUENCE [LARGE SCALE GENOMIC DNA]</scope>
    <source>
        <strain evidence="3 4">DSM 21352</strain>
    </source>
</reference>
<feature type="compositionally biased region" description="Polar residues" evidence="1">
    <location>
        <begin position="195"/>
        <end position="205"/>
    </location>
</feature>
<dbReference type="AlphaFoldDB" id="A0A370FII7"/>
<evidence type="ECO:0000256" key="1">
    <source>
        <dbReference type="SAM" id="MobiDB-lite"/>
    </source>
</evidence>
<dbReference type="CDD" id="cd11614">
    <property type="entry name" value="SAF_CpaB_FlgA_like"/>
    <property type="match status" value="1"/>
</dbReference>
<dbReference type="Pfam" id="PF08666">
    <property type="entry name" value="SAF"/>
    <property type="match status" value="1"/>
</dbReference>
<name>A0A370FII7_9BURK</name>
<dbReference type="EMBL" id="QQAV01000002">
    <property type="protein sequence ID" value="RDI26987.1"/>
    <property type="molecule type" value="Genomic_DNA"/>
</dbReference>
<dbReference type="Proteomes" id="UP000255265">
    <property type="component" value="Unassembled WGS sequence"/>
</dbReference>
<dbReference type="OrthoDB" id="8776995at2"/>
<accession>A0A370FII7</accession>
<organism evidence="3 4">
    <name type="scientific">Pseudacidovorax intermedius</name>
    <dbReference type="NCBI Taxonomy" id="433924"/>
    <lineage>
        <taxon>Bacteria</taxon>
        <taxon>Pseudomonadati</taxon>
        <taxon>Pseudomonadota</taxon>
        <taxon>Betaproteobacteria</taxon>
        <taxon>Burkholderiales</taxon>
        <taxon>Comamonadaceae</taxon>
        <taxon>Pseudacidovorax</taxon>
    </lineage>
</organism>
<dbReference type="SMART" id="SM00858">
    <property type="entry name" value="SAF"/>
    <property type="match status" value="1"/>
</dbReference>
<evidence type="ECO:0000313" key="3">
    <source>
        <dbReference type="EMBL" id="RDI26987.1"/>
    </source>
</evidence>
<dbReference type="InterPro" id="IPR017592">
    <property type="entry name" value="Pilus_assmbl_Flp-typ_CpaB"/>
</dbReference>
<feature type="domain" description="SAF" evidence="2">
    <location>
        <begin position="53"/>
        <end position="113"/>
    </location>
</feature>
<evidence type="ECO:0000259" key="2">
    <source>
        <dbReference type="SMART" id="SM00858"/>
    </source>
</evidence>
<sequence length="334" mass="34349">MLRFSKILAVLLVLLAVALAVYAWLLSRNPAPVRTAAAPAASAPPTAAPAATYAVVVTSKAVPAGQPIPADALQLAQLPIDPAGAFRNTADVAGRVPVLDLGAGTPVLEAQLSTGLALKLAEGERAVAVKVDEVIGVGNRVTPGDYVDVFFTLKADGRDIERSQARLLLARLRVLAFGQASLDGNASRAEGGNGRVNSATSASTGGQRVEAARTAVLAVPVADVNRLVLVENSGRLLLALRNPADTAEPDPRLFADLPPALQPLPAARGDKARAPLDGIDRAQAGLAVEDLANGGNRAVRRTVAAAPASSGTRPAPAGLEVEVIRGDRRETVRY</sequence>
<proteinExistence type="predicted"/>
<comment type="caution">
    <text evidence="3">The sequence shown here is derived from an EMBL/GenBank/DDBJ whole genome shotgun (WGS) entry which is preliminary data.</text>
</comment>
<evidence type="ECO:0000313" key="4">
    <source>
        <dbReference type="Proteomes" id="UP000255265"/>
    </source>
</evidence>
<dbReference type="NCBIfam" id="TIGR03177">
    <property type="entry name" value="pilus_cpaB"/>
    <property type="match status" value="1"/>
</dbReference>
<dbReference type="Pfam" id="PF16976">
    <property type="entry name" value="RcpC"/>
    <property type="match status" value="1"/>
</dbReference>
<keyword evidence="4" id="KW-1185">Reference proteome</keyword>